<accession>A0AAN9KTZ7</accession>
<dbReference type="EMBL" id="JAYMYQ010000006">
    <property type="protein sequence ID" value="KAK7323577.1"/>
    <property type="molecule type" value="Genomic_DNA"/>
</dbReference>
<proteinExistence type="predicted"/>
<evidence type="ECO:0000313" key="3">
    <source>
        <dbReference type="Proteomes" id="UP001367508"/>
    </source>
</evidence>
<evidence type="ECO:0000313" key="2">
    <source>
        <dbReference type="EMBL" id="KAK7323577.1"/>
    </source>
</evidence>
<sequence>MTAEFCLYFLTDEAYTASKTFILFFVLHCVWPSLLHLVVGEVIALWIESKTTAASIGALSTSCKIRHTVLMTHKYHFEAIVGPGVKTCTGMVSVSKRMTLNTRECLKWLHVKMLHP</sequence>
<gene>
    <name evidence="2" type="ORF">VNO77_27054</name>
</gene>
<keyword evidence="1" id="KW-0472">Membrane</keyword>
<dbReference type="Proteomes" id="UP001367508">
    <property type="component" value="Unassembled WGS sequence"/>
</dbReference>
<dbReference type="AlphaFoldDB" id="A0AAN9KTZ7"/>
<protein>
    <submittedName>
        <fullName evidence="2">Uncharacterized protein</fullName>
    </submittedName>
</protein>
<feature type="transmembrane region" description="Helical" evidence="1">
    <location>
        <begin position="20"/>
        <end position="47"/>
    </location>
</feature>
<keyword evidence="1" id="KW-1133">Transmembrane helix</keyword>
<keyword evidence="3" id="KW-1185">Reference proteome</keyword>
<name>A0AAN9KTZ7_CANGL</name>
<keyword evidence="1" id="KW-0812">Transmembrane</keyword>
<evidence type="ECO:0000256" key="1">
    <source>
        <dbReference type="SAM" id="Phobius"/>
    </source>
</evidence>
<organism evidence="2 3">
    <name type="scientific">Canavalia gladiata</name>
    <name type="common">Sword bean</name>
    <name type="synonym">Dolichos gladiatus</name>
    <dbReference type="NCBI Taxonomy" id="3824"/>
    <lineage>
        <taxon>Eukaryota</taxon>
        <taxon>Viridiplantae</taxon>
        <taxon>Streptophyta</taxon>
        <taxon>Embryophyta</taxon>
        <taxon>Tracheophyta</taxon>
        <taxon>Spermatophyta</taxon>
        <taxon>Magnoliopsida</taxon>
        <taxon>eudicotyledons</taxon>
        <taxon>Gunneridae</taxon>
        <taxon>Pentapetalae</taxon>
        <taxon>rosids</taxon>
        <taxon>fabids</taxon>
        <taxon>Fabales</taxon>
        <taxon>Fabaceae</taxon>
        <taxon>Papilionoideae</taxon>
        <taxon>50 kb inversion clade</taxon>
        <taxon>NPAAA clade</taxon>
        <taxon>indigoferoid/millettioid clade</taxon>
        <taxon>Phaseoleae</taxon>
        <taxon>Canavalia</taxon>
    </lineage>
</organism>
<comment type="caution">
    <text evidence="2">The sequence shown here is derived from an EMBL/GenBank/DDBJ whole genome shotgun (WGS) entry which is preliminary data.</text>
</comment>
<reference evidence="2 3" key="1">
    <citation type="submission" date="2024-01" db="EMBL/GenBank/DDBJ databases">
        <title>The genomes of 5 underutilized Papilionoideae crops provide insights into root nodulation and disease resistanc.</title>
        <authorList>
            <person name="Jiang F."/>
        </authorList>
    </citation>
    <scope>NUCLEOTIDE SEQUENCE [LARGE SCALE GENOMIC DNA]</scope>
    <source>
        <strain evidence="2">LVBAO_FW01</strain>
        <tissue evidence="2">Leaves</tissue>
    </source>
</reference>